<gene>
    <name evidence="3" type="ORF">DLAC_11101</name>
</gene>
<dbReference type="Gene3D" id="3.60.10.10">
    <property type="entry name" value="Endonuclease/exonuclease/phosphatase"/>
    <property type="match status" value="1"/>
</dbReference>
<evidence type="ECO:0000313" key="3">
    <source>
        <dbReference type="EMBL" id="KYQ88401.1"/>
    </source>
</evidence>
<dbReference type="AlphaFoldDB" id="A0A151Z374"/>
<accession>A0A151Z374</accession>
<dbReference type="GO" id="GO:0005783">
    <property type="term" value="C:endoplasmic reticulum"/>
    <property type="evidence" value="ECO:0007669"/>
    <property type="project" value="TreeGrafter"/>
</dbReference>
<dbReference type="GO" id="GO:0003824">
    <property type="term" value="F:catalytic activity"/>
    <property type="evidence" value="ECO:0007669"/>
    <property type="project" value="InterPro"/>
</dbReference>
<evidence type="ECO:0000313" key="4">
    <source>
        <dbReference type="Proteomes" id="UP000076078"/>
    </source>
</evidence>
<feature type="signal peptide" evidence="1">
    <location>
        <begin position="1"/>
        <end position="28"/>
    </location>
</feature>
<keyword evidence="1" id="KW-0732">Signal</keyword>
<name>A0A151Z374_TIELA</name>
<protein>
    <recommendedName>
        <fullName evidence="2">Endonuclease/exonuclease/phosphatase domain-containing protein</fullName>
    </recommendedName>
</protein>
<evidence type="ECO:0000259" key="2">
    <source>
        <dbReference type="Pfam" id="PF03372"/>
    </source>
</evidence>
<keyword evidence="4" id="KW-1185">Reference proteome</keyword>
<dbReference type="EMBL" id="LODT01000051">
    <property type="protein sequence ID" value="KYQ88401.1"/>
    <property type="molecule type" value="Genomic_DNA"/>
</dbReference>
<dbReference type="InterPro" id="IPR005135">
    <property type="entry name" value="Endo/exonuclease/phosphatase"/>
</dbReference>
<feature type="chain" id="PRO_5007592839" description="Endonuclease/exonuclease/phosphatase domain-containing protein" evidence="1">
    <location>
        <begin position="29"/>
        <end position="515"/>
    </location>
</feature>
<organism evidence="3 4">
    <name type="scientific">Tieghemostelium lacteum</name>
    <name type="common">Slime mold</name>
    <name type="synonym">Dictyostelium lacteum</name>
    <dbReference type="NCBI Taxonomy" id="361077"/>
    <lineage>
        <taxon>Eukaryota</taxon>
        <taxon>Amoebozoa</taxon>
        <taxon>Evosea</taxon>
        <taxon>Eumycetozoa</taxon>
        <taxon>Dictyostelia</taxon>
        <taxon>Dictyosteliales</taxon>
        <taxon>Raperosteliaceae</taxon>
        <taxon>Tieghemostelium</taxon>
    </lineage>
</organism>
<feature type="domain" description="Endonuclease/exonuclease/phosphatase" evidence="2">
    <location>
        <begin position="220"/>
        <end position="502"/>
    </location>
</feature>
<proteinExistence type="predicted"/>
<dbReference type="InterPro" id="IPR036691">
    <property type="entry name" value="Endo/exonu/phosph_ase_sf"/>
</dbReference>
<dbReference type="InParanoid" id="A0A151Z374"/>
<dbReference type="GO" id="GO:0006506">
    <property type="term" value="P:GPI anchor biosynthetic process"/>
    <property type="evidence" value="ECO:0007669"/>
    <property type="project" value="TreeGrafter"/>
</dbReference>
<sequence>MLIKNQNILPYLLILIYVLLILTENVHTSPSLETGINGDIHAIPKNSSEIINLIKNMKKMINKQRCLYLKEFKYREESIKTSEFPRYPIEVLESTKQILYMNLDGRANIKTRKIVSDKRGQYIKYDDYIVGFNYDLVIRFHTEHNENELDGQDQLKDGCNYQKLRIFQDNKGLLSISEFICYDNELPMEQKDRILNQIYDHQHSESLFSPEKSIGTLKIMSFNLWNYNFPWKVRRHLIADLIEQEKPDIVAFQESRYCPWNGESQKLSLHPTLQGQERNQAHHLFNLLAYRNMKYHYSYLPSMIYTFEEPYQMEGLAIFSRFPIVEISHTKLSRDPTDQQDEHQRSCLRALISIGNGKSLVNVFTSHFSLGTIAKERNAFEVHQYAKKFSKPHIFLGDLNSDPTENSIQFLLGKYNFSNIKGEFTDTWAEYNSALVSNSENGIDVHIDNNGFTFPTLDRNPIKRIDFIMKSGSATDPISLITTNFKILGNLPNNEGIFPSDHTCIQTQFEIISNG</sequence>
<dbReference type="GO" id="GO:0016020">
    <property type="term" value="C:membrane"/>
    <property type="evidence" value="ECO:0007669"/>
    <property type="project" value="GOC"/>
</dbReference>
<dbReference type="OrthoDB" id="19701at2759"/>
<dbReference type="FunCoup" id="A0A151Z374">
    <property type="interactions" value="14"/>
</dbReference>
<dbReference type="SUPFAM" id="SSF56219">
    <property type="entry name" value="DNase I-like"/>
    <property type="match status" value="1"/>
</dbReference>
<comment type="caution">
    <text evidence="3">The sequence shown here is derived from an EMBL/GenBank/DDBJ whole genome shotgun (WGS) entry which is preliminary data.</text>
</comment>
<dbReference type="InterPro" id="IPR051916">
    <property type="entry name" value="GPI-anchor_lipid_remodeler"/>
</dbReference>
<evidence type="ECO:0000256" key="1">
    <source>
        <dbReference type="SAM" id="SignalP"/>
    </source>
</evidence>
<dbReference type="PANTHER" id="PTHR14859">
    <property type="entry name" value="CALCOFLUOR WHITE HYPERSENSITIVE PROTEIN PRECURSOR"/>
    <property type="match status" value="1"/>
</dbReference>
<dbReference type="Proteomes" id="UP000076078">
    <property type="component" value="Unassembled WGS sequence"/>
</dbReference>
<dbReference type="Pfam" id="PF03372">
    <property type="entry name" value="Exo_endo_phos"/>
    <property type="match status" value="1"/>
</dbReference>
<dbReference type="OMA" id="HQRSCLR"/>
<dbReference type="PANTHER" id="PTHR14859:SF17">
    <property type="entry name" value="ENDONUCLEASE_EXONUCLEASE_PHOSPHATASE DOMAIN-CONTAINING PROTEIN"/>
    <property type="match status" value="1"/>
</dbReference>
<reference evidence="3 4" key="1">
    <citation type="submission" date="2015-12" db="EMBL/GenBank/DDBJ databases">
        <title>Dictyostelia acquired genes for synthesis and detection of signals that induce cell-type specialization by lateral gene transfer from prokaryotes.</title>
        <authorList>
            <person name="Gloeckner G."/>
            <person name="Schaap P."/>
        </authorList>
    </citation>
    <scope>NUCLEOTIDE SEQUENCE [LARGE SCALE GENOMIC DNA]</scope>
    <source>
        <strain evidence="3 4">TK</strain>
    </source>
</reference>